<protein>
    <recommendedName>
        <fullName evidence="4">DUF4386 family protein</fullName>
    </recommendedName>
</protein>
<comment type="caution">
    <text evidence="2">The sequence shown here is derived from an EMBL/GenBank/DDBJ whole genome shotgun (WGS) entry which is preliminary data.</text>
</comment>
<reference evidence="2 3" key="1">
    <citation type="submission" date="2019-07" db="EMBL/GenBank/DDBJ databases">
        <title>Georgenia wutianyii sp. nov. and Georgenia *** sp. nov. isolated from plateau pika (Ochotona curzoniae) in the Qinghai-Tibet plateau of China.</title>
        <authorList>
            <person name="Tian Z."/>
        </authorList>
    </citation>
    <scope>NUCLEOTIDE SEQUENCE [LARGE SCALE GENOMIC DNA]</scope>
    <source>
        <strain evidence="2 3">Z446</strain>
    </source>
</reference>
<feature type="transmembrane region" description="Helical" evidence="1">
    <location>
        <begin position="65"/>
        <end position="88"/>
    </location>
</feature>
<dbReference type="AlphaFoldDB" id="A0A552WNZ4"/>
<evidence type="ECO:0000313" key="2">
    <source>
        <dbReference type="EMBL" id="TRW44508.1"/>
    </source>
</evidence>
<feature type="transmembrane region" description="Helical" evidence="1">
    <location>
        <begin position="181"/>
        <end position="200"/>
    </location>
</feature>
<evidence type="ECO:0008006" key="4">
    <source>
        <dbReference type="Google" id="ProtNLM"/>
    </source>
</evidence>
<keyword evidence="1" id="KW-0812">Transmembrane</keyword>
<evidence type="ECO:0000313" key="3">
    <source>
        <dbReference type="Proteomes" id="UP000318693"/>
    </source>
</evidence>
<organism evidence="2 3">
    <name type="scientific">Georgenia yuyongxinii</name>
    <dbReference type="NCBI Taxonomy" id="2589797"/>
    <lineage>
        <taxon>Bacteria</taxon>
        <taxon>Bacillati</taxon>
        <taxon>Actinomycetota</taxon>
        <taxon>Actinomycetes</taxon>
        <taxon>Micrococcales</taxon>
        <taxon>Bogoriellaceae</taxon>
        <taxon>Georgenia</taxon>
    </lineage>
</organism>
<feature type="transmembrane region" description="Helical" evidence="1">
    <location>
        <begin position="95"/>
        <end position="115"/>
    </location>
</feature>
<feature type="transmembrane region" description="Helical" evidence="1">
    <location>
        <begin position="20"/>
        <end position="38"/>
    </location>
</feature>
<name>A0A552WNZ4_9MICO</name>
<keyword evidence="3" id="KW-1185">Reference proteome</keyword>
<dbReference type="EMBL" id="VJXR01000042">
    <property type="protein sequence ID" value="TRW44508.1"/>
    <property type="molecule type" value="Genomic_DNA"/>
</dbReference>
<sequence length="239" mass="24553">MTTTQPTAPAAVLPRRATHVAAGVALLATFGLIFTMWGTPGPAAGSITAVEARSVLGETLAMRDLAMHGTAAALVAFTVALAALWTLARRSLGDGVLPAVLLLGGTMVLLDWWMFGAVTGIPVVVEDLAGVTPEVARGWYALGALQEAFGDIGKAGQTLFLAGVGWTGLTGRFLHRPVAWAALALVPMNLLSLALHAAHLEAASTAFFLAGLYGFTLWVPAAGISVLLRSRAARTGGMG</sequence>
<gene>
    <name evidence="2" type="ORF">FJ693_13300</name>
</gene>
<evidence type="ECO:0000256" key="1">
    <source>
        <dbReference type="SAM" id="Phobius"/>
    </source>
</evidence>
<dbReference type="RefSeq" id="WP_143418994.1">
    <property type="nucleotide sequence ID" value="NZ_VJXR01000042.1"/>
</dbReference>
<dbReference type="Proteomes" id="UP000318693">
    <property type="component" value="Unassembled WGS sequence"/>
</dbReference>
<feature type="transmembrane region" description="Helical" evidence="1">
    <location>
        <begin position="206"/>
        <end position="228"/>
    </location>
</feature>
<keyword evidence="1" id="KW-1133">Transmembrane helix</keyword>
<accession>A0A552WNZ4</accession>
<proteinExistence type="predicted"/>
<keyword evidence="1" id="KW-0472">Membrane</keyword>